<dbReference type="InterPro" id="IPR036396">
    <property type="entry name" value="Cyt_P450_sf"/>
</dbReference>
<dbReference type="InterPro" id="IPR002397">
    <property type="entry name" value="Cyt_P450_B"/>
</dbReference>
<evidence type="ECO:0000256" key="2">
    <source>
        <dbReference type="ARBA" id="ARBA00022617"/>
    </source>
</evidence>
<evidence type="ECO:0000256" key="3">
    <source>
        <dbReference type="ARBA" id="ARBA00022723"/>
    </source>
</evidence>
<dbReference type="PRINTS" id="PR00359">
    <property type="entry name" value="BP450"/>
</dbReference>
<keyword evidence="5 7" id="KW-0408">Iron</keyword>
<keyword evidence="4 7" id="KW-0560">Oxidoreductase</keyword>
<dbReference type="AlphaFoldDB" id="A0A7W3LMV2"/>
<evidence type="ECO:0000256" key="1">
    <source>
        <dbReference type="ARBA" id="ARBA00010617"/>
    </source>
</evidence>
<sequence>MTETELLFNPFEPGYTDDPYPTYRRMRETDPVHDHPFGLWMVTRYEDAVTVLRSKLSVEEKLVNAGMLREQYDAIDADTGAGTILSLSMLDRDPPDHTRLRSLVAKVFTPRSVGALEPQVAELVDEGLDRIAADGGGDLVESLAFPLPFEVISRMLGLPPTDHLRIRELSGWLVRSLEPVPDDETLARVIAAGDELAEIARDLIAYKREHPGDDLLTAMIAAEEDGDRLSDDELVAQLVLLYVAGHETTVNLVANGTVALLRNPDQLALLRERPELAANAVEEFLRYDSPVQQTRRVTTAPFELGGKVIPEGSFVSVVLASANRDEAFWGPDADRLRIDRDNARQHVSFGSGVHHCLGAALARLEGRVAFERLVTRFPGLAPGGEVRWNGRINLRGPAELPITV</sequence>
<dbReference type="EMBL" id="JACJIA010000003">
    <property type="protein sequence ID" value="MBA8951050.1"/>
    <property type="molecule type" value="Genomic_DNA"/>
</dbReference>
<dbReference type="GO" id="GO:0016705">
    <property type="term" value="F:oxidoreductase activity, acting on paired donors, with incorporation or reduction of molecular oxygen"/>
    <property type="evidence" value="ECO:0007669"/>
    <property type="project" value="InterPro"/>
</dbReference>
<dbReference type="InterPro" id="IPR017972">
    <property type="entry name" value="Cyt_P450_CS"/>
</dbReference>
<evidence type="ECO:0000256" key="6">
    <source>
        <dbReference type="ARBA" id="ARBA00023033"/>
    </source>
</evidence>
<dbReference type="GO" id="GO:0005506">
    <property type="term" value="F:iron ion binding"/>
    <property type="evidence" value="ECO:0007669"/>
    <property type="project" value="InterPro"/>
</dbReference>
<dbReference type="GO" id="GO:0004497">
    <property type="term" value="F:monooxygenase activity"/>
    <property type="evidence" value="ECO:0007669"/>
    <property type="project" value="UniProtKB-KW"/>
</dbReference>
<dbReference type="SUPFAM" id="SSF48264">
    <property type="entry name" value="Cytochrome P450"/>
    <property type="match status" value="1"/>
</dbReference>
<dbReference type="RefSeq" id="WP_182843438.1">
    <property type="nucleotide sequence ID" value="NZ_BAAALP010000016.1"/>
</dbReference>
<proteinExistence type="inferred from homology"/>
<dbReference type="PANTHER" id="PTHR46696:SF1">
    <property type="entry name" value="CYTOCHROME P450 YJIB-RELATED"/>
    <property type="match status" value="1"/>
</dbReference>
<dbReference type="PROSITE" id="PS00086">
    <property type="entry name" value="CYTOCHROME_P450"/>
    <property type="match status" value="1"/>
</dbReference>
<dbReference type="GO" id="GO:0020037">
    <property type="term" value="F:heme binding"/>
    <property type="evidence" value="ECO:0007669"/>
    <property type="project" value="InterPro"/>
</dbReference>
<dbReference type="Proteomes" id="UP000572680">
    <property type="component" value="Unassembled WGS sequence"/>
</dbReference>
<evidence type="ECO:0000313" key="9">
    <source>
        <dbReference type="Proteomes" id="UP000572680"/>
    </source>
</evidence>
<gene>
    <name evidence="8" type="ORF">HNR61_002681</name>
</gene>
<comment type="caution">
    <text evidence="8">The sequence shown here is derived from an EMBL/GenBank/DDBJ whole genome shotgun (WGS) entry which is preliminary data.</text>
</comment>
<evidence type="ECO:0000256" key="5">
    <source>
        <dbReference type="ARBA" id="ARBA00023004"/>
    </source>
</evidence>
<keyword evidence="9" id="KW-1185">Reference proteome</keyword>
<accession>A0A7W3LMV2</accession>
<name>A0A7W3LMV2_ACTNM</name>
<reference evidence="8 9" key="1">
    <citation type="submission" date="2020-08" db="EMBL/GenBank/DDBJ databases">
        <title>Genomic Encyclopedia of Type Strains, Phase IV (KMG-IV): sequencing the most valuable type-strain genomes for metagenomic binning, comparative biology and taxonomic classification.</title>
        <authorList>
            <person name="Goeker M."/>
        </authorList>
    </citation>
    <scope>NUCLEOTIDE SEQUENCE [LARGE SCALE GENOMIC DNA]</scope>
    <source>
        <strain evidence="8 9">DSM 44197</strain>
    </source>
</reference>
<evidence type="ECO:0000256" key="4">
    <source>
        <dbReference type="ARBA" id="ARBA00023002"/>
    </source>
</evidence>
<dbReference type="CDD" id="cd20625">
    <property type="entry name" value="CYP164-like"/>
    <property type="match status" value="1"/>
</dbReference>
<dbReference type="InterPro" id="IPR001128">
    <property type="entry name" value="Cyt_P450"/>
</dbReference>
<evidence type="ECO:0000313" key="8">
    <source>
        <dbReference type="EMBL" id="MBA8951050.1"/>
    </source>
</evidence>
<keyword evidence="6 7" id="KW-0503">Monooxygenase</keyword>
<dbReference type="FunFam" id="1.10.630.10:FF:000018">
    <property type="entry name" value="Cytochrome P450 monooxygenase"/>
    <property type="match status" value="1"/>
</dbReference>
<comment type="similarity">
    <text evidence="1 7">Belongs to the cytochrome P450 family.</text>
</comment>
<organism evidence="8 9">
    <name type="scientific">Actinomadura namibiensis</name>
    <dbReference type="NCBI Taxonomy" id="182080"/>
    <lineage>
        <taxon>Bacteria</taxon>
        <taxon>Bacillati</taxon>
        <taxon>Actinomycetota</taxon>
        <taxon>Actinomycetes</taxon>
        <taxon>Streptosporangiales</taxon>
        <taxon>Thermomonosporaceae</taxon>
        <taxon>Actinomadura</taxon>
    </lineage>
</organism>
<keyword evidence="3 7" id="KW-0479">Metal-binding</keyword>
<dbReference type="Gene3D" id="1.10.630.10">
    <property type="entry name" value="Cytochrome P450"/>
    <property type="match status" value="1"/>
</dbReference>
<keyword evidence="2 7" id="KW-0349">Heme</keyword>
<dbReference type="PANTHER" id="PTHR46696">
    <property type="entry name" value="P450, PUTATIVE (EUROFUNG)-RELATED"/>
    <property type="match status" value="1"/>
</dbReference>
<evidence type="ECO:0000256" key="7">
    <source>
        <dbReference type="RuleBase" id="RU000461"/>
    </source>
</evidence>
<dbReference type="Pfam" id="PF00067">
    <property type="entry name" value="p450"/>
    <property type="match status" value="1"/>
</dbReference>
<protein>
    <submittedName>
        <fullName evidence="8">Cytochrome P450</fullName>
    </submittedName>
</protein>